<dbReference type="InterPro" id="IPR024688">
    <property type="entry name" value="Mac_dom"/>
</dbReference>
<dbReference type="SUPFAM" id="SSF51161">
    <property type="entry name" value="Trimeric LpxA-like enzymes"/>
    <property type="match status" value="1"/>
</dbReference>
<dbReference type="RefSeq" id="WP_099366651.1">
    <property type="nucleotide sequence ID" value="NZ_JAYLLN010000004.1"/>
</dbReference>
<evidence type="ECO:0000313" key="8">
    <source>
        <dbReference type="Proteomes" id="UP001363035"/>
    </source>
</evidence>
<proteinExistence type="inferred from homology"/>
<name>A0ABU8I402_9SPHI</name>
<dbReference type="SMART" id="SM01266">
    <property type="entry name" value="Mac"/>
    <property type="match status" value="1"/>
</dbReference>
<dbReference type="EMBL" id="JAYLLN010000004">
    <property type="protein sequence ID" value="MEI5983940.1"/>
    <property type="molecule type" value="Genomic_DNA"/>
</dbReference>
<sequence length="196" mass="21728">METAKEKMIAGKLFRDEDGALFKERQHCKVILQQYNQMEPIRVKARNSLLKSILGKTEGKFFIEPPFRCDYGYHIELGENFYANFNLTILDGAKVSFGKNVLIGPNVSLFTASHPIDPIARAEGWEYSKPISIGDNVWIGGHTVINPGVSIGENSVIGSGSIVTRDIPANVVAVGNPCRVIREITSEDILSKDQFM</sequence>
<dbReference type="InterPro" id="IPR018357">
    <property type="entry name" value="Hexapep_transf_CS"/>
</dbReference>
<dbReference type="PANTHER" id="PTHR43017">
    <property type="entry name" value="GALACTOSIDE O-ACETYLTRANSFERASE"/>
    <property type="match status" value="1"/>
</dbReference>
<organism evidence="7 8">
    <name type="scientific">Sphingobacterium tenebrionis</name>
    <dbReference type="NCBI Taxonomy" id="3111775"/>
    <lineage>
        <taxon>Bacteria</taxon>
        <taxon>Pseudomonadati</taxon>
        <taxon>Bacteroidota</taxon>
        <taxon>Sphingobacteriia</taxon>
        <taxon>Sphingobacteriales</taxon>
        <taxon>Sphingobacteriaceae</taxon>
        <taxon>Sphingobacterium</taxon>
    </lineage>
</organism>
<evidence type="ECO:0000259" key="6">
    <source>
        <dbReference type="SMART" id="SM01266"/>
    </source>
</evidence>
<dbReference type="PROSITE" id="PS00101">
    <property type="entry name" value="HEXAPEP_TRANSFERASES"/>
    <property type="match status" value="1"/>
</dbReference>
<dbReference type="EC" id="2.3.1.-" evidence="5"/>
<evidence type="ECO:0000313" key="7">
    <source>
        <dbReference type="EMBL" id="MEI5983940.1"/>
    </source>
</evidence>
<dbReference type="InterPro" id="IPR001451">
    <property type="entry name" value="Hexapep"/>
</dbReference>
<accession>A0ABU8I402</accession>
<reference evidence="7 8" key="1">
    <citation type="submission" date="2024-01" db="EMBL/GenBank/DDBJ databases">
        <title>Sphingobacterium tenebrionis sp. nov., a novel endophyte isolated from tenebrio molitor intestines.</title>
        <authorList>
            <person name="Zhang C."/>
        </authorList>
    </citation>
    <scope>NUCLEOTIDE SEQUENCE [LARGE SCALE GENOMIC DNA]</scope>
    <source>
        <strain evidence="7 8">PU5-4</strain>
    </source>
</reference>
<protein>
    <recommendedName>
        <fullName evidence="5">Acetyltransferase</fullName>
        <ecNumber evidence="5">2.3.1.-</ecNumber>
    </recommendedName>
</protein>
<dbReference type="InterPro" id="IPR011004">
    <property type="entry name" value="Trimer_LpxA-like_sf"/>
</dbReference>
<evidence type="ECO:0000256" key="2">
    <source>
        <dbReference type="ARBA" id="ARBA00022679"/>
    </source>
</evidence>
<evidence type="ECO:0000256" key="4">
    <source>
        <dbReference type="ARBA" id="ARBA00023315"/>
    </source>
</evidence>
<comment type="similarity">
    <text evidence="1 5">Belongs to the transferase hexapeptide repeat family.</text>
</comment>
<gene>
    <name evidence="7" type="ORF">VJ786_03390</name>
</gene>
<dbReference type="Proteomes" id="UP001363035">
    <property type="component" value="Unassembled WGS sequence"/>
</dbReference>
<dbReference type="Gene3D" id="2.160.10.10">
    <property type="entry name" value="Hexapeptide repeat proteins"/>
    <property type="match status" value="1"/>
</dbReference>
<feature type="domain" description="Maltose/galactoside acetyltransferase" evidence="6">
    <location>
        <begin position="5"/>
        <end position="59"/>
    </location>
</feature>
<comment type="caution">
    <text evidence="7">The sequence shown here is derived from an EMBL/GenBank/DDBJ whole genome shotgun (WGS) entry which is preliminary data.</text>
</comment>
<evidence type="ECO:0000256" key="1">
    <source>
        <dbReference type="ARBA" id="ARBA00007274"/>
    </source>
</evidence>
<evidence type="ECO:0000256" key="5">
    <source>
        <dbReference type="RuleBase" id="RU367021"/>
    </source>
</evidence>
<dbReference type="GO" id="GO:0016746">
    <property type="term" value="F:acyltransferase activity"/>
    <property type="evidence" value="ECO:0007669"/>
    <property type="project" value="UniProtKB-KW"/>
</dbReference>
<keyword evidence="3" id="KW-0677">Repeat</keyword>
<keyword evidence="2 5" id="KW-0808">Transferase</keyword>
<dbReference type="Pfam" id="PF12464">
    <property type="entry name" value="Mac"/>
    <property type="match status" value="1"/>
</dbReference>
<dbReference type="Pfam" id="PF00132">
    <property type="entry name" value="Hexapep"/>
    <property type="match status" value="1"/>
</dbReference>
<dbReference type="CDD" id="cd03357">
    <property type="entry name" value="LbH_MAT_GAT"/>
    <property type="match status" value="1"/>
</dbReference>
<evidence type="ECO:0000256" key="3">
    <source>
        <dbReference type="ARBA" id="ARBA00022737"/>
    </source>
</evidence>
<keyword evidence="8" id="KW-1185">Reference proteome</keyword>
<dbReference type="InterPro" id="IPR039369">
    <property type="entry name" value="LacA-like"/>
</dbReference>
<dbReference type="PANTHER" id="PTHR43017:SF1">
    <property type="entry name" value="ACETYLTRANSFERASE YJL218W-RELATED"/>
    <property type="match status" value="1"/>
</dbReference>
<keyword evidence="4 5" id="KW-0012">Acyltransferase</keyword>